<feature type="region of interest" description="Disordered" evidence="1">
    <location>
        <begin position="77"/>
        <end position="115"/>
    </location>
</feature>
<dbReference type="Proteomes" id="UP001066276">
    <property type="component" value="Chromosome 6"/>
</dbReference>
<name>A0AAV7QF06_PLEWA</name>
<dbReference type="AlphaFoldDB" id="A0AAV7QF06"/>
<evidence type="ECO:0000256" key="1">
    <source>
        <dbReference type="SAM" id="MobiDB-lite"/>
    </source>
</evidence>
<feature type="compositionally biased region" description="Polar residues" evidence="1">
    <location>
        <begin position="78"/>
        <end position="93"/>
    </location>
</feature>
<feature type="compositionally biased region" description="Gly residues" evidence="1">
    <location>
        <begin position="106"/>
        <end position="115"/>
    </location>
</feature>
<gene>
    <name evidence="2" type="ORF">NDU88_004488</name>
</gene>
<protein>
    <submittedName>
        <fullName evidence="2">Uncharacterized protein</fullName>
    </submittedName>
</protein>
<dbReference type="EMBL" id="JANPWB010000010">
    <property type="protein sequence ID" value="KAJ1138097.1"/>
    <property type="molecule type" value="Genomic_DNA"/>
</dbReference>
<organism evidence="2 3">
    <name type="scientific">Pleurodeles waltl</name>
    <name type="common">Iberian ribbed newt</name>
    <dbReference type="NCBI Taxonomy" id="8319"/>
    <lineage>
        <taxon>Eukaryota</taxon>
        <taxon>Metazoa</taxon>
        <taxon>Chordata</taxon>
        <taxon>Craniata</taxon>
        <taxon>Vertebrata</taxon>
        <taxon>Euteleostomi</taxon>
        <taxon>Amphibia</taxon>
        <taxon>Batrachia</taxon>
        <taxon>Caudata</taxon>
        <taxon>Salamandroidea</taxon>
        <taxon>Salamandridae</taxon>
        <taxon>Pleurodelinae</taxon>
        <taxon>Pleurodeles</taxon>
    </lineage>
</organism>
<sequence>MDATRGSPGGTSSNVDGPGNTSGAGFVDPEETSGRRRREETQSTGGLIKSPGVHGEEVADAVTRVAEKEGRLRFLLSEAQQTRPLRRQQNAEASHTLGERGLTRYGKGGGREGNV</sequence>
<keyword evidence="3" id="KW-1185">Reference proteome</keyword>
<evidence type="ECO:0000313" key="3">
    <source>
        <dbReference type="Proteomes" id="UP001066276"/>
    </source>
</evidence>
<comment type="caution">
    <text evidence="2">The sequence shown here is derived from an EMBL/GenBank/DDBJ whole genome shotgun (WGS) entry which is preliminary data.</text>
</comment>
<evidence type="ECO:0000313" key="2">
    <source>
        <dbReference type="EMBL" id="KAJ1138097.1"/>
    </source>
</evidence>
<proteinExistence type="predicted"/>
<feature type="compositionally biased region" description="Basic and acidic residues" evidence="1">
    <location>
        <begin position="32"/>
        <end position="41"/>
    </location>
</feature>
<feature type="compositionally biased region" description="Polar residues" evidence="1">
    <location>
        <begin position="10"/>
        <end position="23"/>
    </location>
</feature>
<accession>A0AAV7QF06</accession>
<feature type="region of interest" description="Disordered" evidence="1">
    <location>
        <begin position="1"/>
        <end position="56"/>
    </location>
</feature>
<reference evidence="2" key="1">
    <citation type="journal article" date="2022" name="bioRxiv">
        <title>Sequencing and chromosome-scale assembly of the giantPleurodeles waltlgenome.</title>
        <authorList>
            <person name="Brown T."/>
            <person name="Elewa A."/>
            <person name="Iarovenko S."/>
            <person name="Subramanian E."/>
            <person name="Araus A.J."/>
            <person name="Petzold A."/>
            <person name="Susuki M."/>
            <person name="Suzuki K.-i.T."/>
            <person name="Hayashi T."/>
            <person name="Toyoda A."/>
            <person name="Oliveira C."/>
            <person name="Osipova E."/>
            <person name="Leigh N.D."/>
            <person name="Simon A."/>
            <person name="Yun M.H."/>
        </authorList>
    </citation>
    <scope>NUCLEOTIDE SEQUENCE</scope>
    <source>
        <strain evidence="2">20211129_DDA</strain>
        <tissue evidence="2">Liver</tissue>
    </source>
</reference>